<comment type="caution">
    <text evidence="3">The sequence shown here is derived from an EMBL/GenBank/DDBJ whole genome shotgun (WGS) entry which is preliminary data.</text>
</comment>
<accession>A0AB73IP49</accession>
<dbReference type="SUPFAM" id="SSF109604">
    <property type="entry name" value="HD-domain/PDEase-like"/>
    <property type="match status" value="1"/>
</dbReference>
<organism evidence="3 4">
    <name type="scientific">Paraburkholderia caledonica</name>
    <dbReference type="NCBI Taxonomy" id="134536"/>
    <lineage>
        <taxon>Bacteria</taxon>
        <taxon>Pseudomonadati</taxon>
        <taxon>Pseudomonadota</taxon>
        <taxon>Betaproteobacteria</taxon>
        <taxon>Burkholderiales</taxon>
        <taxon>Burkholderiaceae</taxon>
        <taxon>Paraburkholderia</taxon>
    </lineage>
</organism>
<evidence type="ECO:0000259" key="2">
    <source>
        <dbReference type="PROSITE" id="PS51833"/>
    </source>
</evidence>
<dbReference type="Gene3D" id="1.10.3210.10">
    <property type="entry name" value="Hypothetical protein af1432"/>
    <property type="match status" value="1"/>
</dbReference>
<dbReference type="PANTHER" id="PTHR33525">
    <property type="match status" value="1"/>
</dbReference>
<dbReference type="Gene3D" id="3.20.20.450">
    <property type="entry name" value="EAL domain"/>
    <property type="match status" value="1"/>
</dbReference>
<evidence type="ECO:0000313" key="4">
    <source>
        <dbReference type="Proteomes" id="UP001229486"/>
    </source>
</evidence>
<dbReference type="EMBL" id="JAURTK010000031">
    <property type="protein sequence ID" value="MDP9651795.1"/>
    <property type="molecule type" value="Genomic_DNA"/>
</dbReference>
<evidence type="ECO:0000259" key="1">
    <source>
        <dbReference type="PROSITE" id="PS50883"/>
    </source>
</evidence>
<feature type="domain" description="HDOD" evidence="2">
    <location>
        <begin position="201"/>
        <end position="393"/>
    </location>
</feature>
<dbReference type="InterPro" id="IPR035919">
    <property type="entry name" value="EAL_sf"/>
</dbReference>
<sequence length="400" mass="44131">MERRIFVGRQPILDRRGVKVGHELLFRDPASIPANMLDGFARSAAVLERVLGEFGLEQVLGSGDGFLNCTEEFLYSAVIDLIPASRFVLEVLEDAALTPELGARCDVLRQAGFRIALDDVHSMTPEIQRFLPHVDIVKLDWPFLVPGDIASLVAICKCAGATVLAEKIEERSDHAAAMRAGCDLFQGFYFARPQVLVSSRFPSSFGPVLRILRLLIEEASDVKVELALRSAPSMVVQLLRLANSGAYLHQRNKPITSVRQALSCVGTRQLMRWCCLFLYSNPASPPLEIDPLVQLITRRATFMERAATALTPDDSNLPQSAWLSGLLSLAHVPNALDVNTFMTAMPVDMAIQQAVTKYEGVLGKLLSIAERLEQGRFDEAFERGCALDQDFALKLPKLVL</sequence>
<protein>
    <submittedName>
        <fullName evidence="3">EAL and modified HD-GYP domain-containing signal transduction protein</fullName>
    </submittedName>
</protein>
<dbReference type="PROSITE" id="PS51833">
    <property type="entry name" value="HDOD"/>
    <property type="match status" value="1"/>
</dbReference>
<dbReference type="RefSeq" id="WP_392396330.1">
    <property type="nucleotide sequence ID" value="NZ_JAURTK010000031.1"/>
</dbReference>
<evidence type="ECO:0000313" key="3">
    <source>
        <dbReference type="EMBL" id="MDP9651795.1"/>
    </source>
</evidence>
<gene>
    <name evidence="3" type="ORF">J2793_007270</name>
</gene>
<dbReference type="SUPFAM" id="SSF141868">
    <property type="entry name" value="EAL domain-like"/>
    <property type="match status" value="1"/>
</dbReference>
<reference evidence="3" key="1">
    <citation type="submission" date="2023-07" db="EMBL/GenBank/DDBJ databases">
        <title>Sorghum-associated microbial communities from plants grown in Nebraska, USA.</title>
        <authorList>
            <person name="Schachtman D."/>
        </authorList>
    </citation>
    <scope>NUCLEOTIDE SEQUENCE</scope>
    <source>
        <strain evidence="3">DS1061</strain>
    </source>
</reference>
<proteinExistence type="predicted"/>
<dbReference type="PANTHER" id="PTHR33525:SF4">
    <property type="entry name" value="CYCLIC DI-GMP PHOSPHODIESTERASE CDGJ"/>
    <property type="match status" value="1"/>
</dbReference>
<dbReference type="SMART" id="SM00052">
    <property type="entry name" value="EAL"/>
    <property type="match status" value="1"/>
</dbReference>
<dbReference type="Pfam" id="PF00563">
    <property type="entry name" value="EAL"/>
    <property type="match status" value="1"/>
</dbReference>
<dbReference type="AlphaFoldDB" id="A0AB73IP49"/>
<dbReference type="PROSITE" id="PS50883">
    <property type="entry name" value="EAL"/>
    <property type="match status" value="1"/>
</dbReference>
<dbReference type="InterPro" id="IPR052340">
    <property type="entry name" value="RNase_Y/CdgJ"/>
</dbReference>
<dbReference type="Proteomes" id="UP001229486">
    <property type="component" value="Unassembled WGS sequence"/>
</dbReference>
<name>A0AB73IP49_9BURK</name>
<feature type="domain" description="EAL" evidence="1">
    <location>
        <begin position="1"/>
        <end position="207"/>
    </location>
</feature>
<dbReference type="Pfam" id="PF08668">
    <property type="entry name" value="HDOD"/>
    <property type="match status" value="1"/>
</dbReference>
<dbReference type="InterPro" id="IPR001633">
    <property type="entry name" value="EAL_dom"/>
</dbReference>
<dbReference type="InterPro" id="IPR013976">
    <property type="entry name" value="HDOD"/>
</dbReference>
<dbReference type="InterPro" id="IPR014408">
    <property type="entry name" value="dGMP_Pdiesterase_EAL/HD-GYP"/>
</dbReference>
<dbReference type="PIRSF" id="PIRSF003180">
    <property type="entry name" value="DiGMPpdiest_YuxH"/>
    <property type="match status" value="1"/>
</dbReference>